<evidence type="ECO:0000256" key="6">
    <source>
        <dbReference type="SAM" id="Phobius"/>
    </source>
</evidence>
<keyword evidence="3" id="KW-0378">Hydrolase</keyword>
<keyword evidence="9" id="KW-1185">Reference proteome</keyword>
<comment type="subcellular location">
    <subcellularLocation>
        <location evidence="1">Membrane</location>
        <topology evidence="1">Multi-pass membrane protein</topology>
    </subcellularLocation>
</comment>
<dbReference type="CDD" id="cd03382">
    <property type="entry name" value="PAP2_dolichyldiphosphatase"/>
    <property type="match status" value="1"/>
</dbReference>
<name>A0AA35VNY8_LACSI</name>
<dbReference type="GO" id="GO:0047874">
    <property type="term" value="F:dolichyldiphosphatase activity"/>
    <property type="evidence" value="ECO:0007669"/>
    <property type="project" value="TreeGrafter"/>
</dbReference>
<dbReference type="GO" id="GO:0005789">
    <property type="term" value="C:endoplasmic reticulum membrane"/>
    <property type="evidence" value="ECO:0007669"/>
    <property type="project" value="TreeGrafter"/>
</dbReference>
<dbReference type="SMART" id="SM00014">
    <property type="entry name" value="acidPPc"/>
    <property type="match status" value="1"/>
</dbReference>
<evidence type="ECO:0000256" key="5">
    <source>
        <dbReference type="ARBA" id="ARBA00023136"/>
    </source>
</evidence>
<dbReference type="SUPFAM" id="SSF48317">
    <property type="entry name" value="Acid phosphatase/Vanadium-dependent haloperoxidase"/>
    <property type="match status" value="1"/>
</dbReference>
<dbReference type="GO" id="GO:0008610">
    <property type="term" value="P:lipid biosynthetic process"/>
    <property type="evidence" value="ECO:0007669"/>
    <property type="project" value="TreeGrafter"/>
</dbReference>
<dbReference type="AlphaFoldDB" id="A0AA35VNY8"/>
<sequence length="219" mass="23956">MMVVESIENQEAIGDGGHECNSTSFEQKASIDSNGVSFHRTVGVLHIALNRVSKWCILVSFGGFILLRDDNQALWAVLGSVLNVVLSFTLKKIINQERPVSEVCCGPGMPSSHAQSISFATIFMILSIVGWVGLNGYSAILSGLIIAVGVYFTWLRVLLRYHTTSQVVVGAIVGSIFSIVWFSTCDIMVLNALTDVNQNTNFHTSLTTCFENKFQCMLP</sequence>
<dbReference type="PANTHER" id="PTHR11247">
    <property type="entry name" value="PALMITOYL-PROTEIN THIOESTERASE/DOLICHYLDIPHOSPHATASE 1"/>
    <property type="match status" value="1"/>
</dbReference>
<organism evidence="8 9">
    <name type="scientific">Lactuca saligna</name>
    <name type="common">Willowleaf lettuce</name>
    <dbReference type="NCBI Taxonomy" id="75948"/>
    <lineage>
        <taxon>Eukaryota</taxon>
        <taxon>Viridiplantae</taxon>
        <taxon>Streptophyta</taxon>
        <taxon>Embryophyta</taxon>
        <taxon>Tracheophyta</taxon>
        <taxon>Spermatophyta</taxon>
        <taxon>Magnoliopsida</taxon>
        <taxon>eudicotyledons</taxon>
        <taxon>Gunneridae</taxon>
        <taxon>Pentapetalae</taxon>
        <taxon>asterids</taxon>
        <taxon>campanulids</taxon>
        <taxon>Asterales</taxon>
        <taxon>Asteraceae</taxon>
        <taxon>Cichorioideae</taxon>
        <taxon>Cichorieae</taxon>
        <taxon>Lactucinae</taxon>
        <taxon>Lactuca</taxon>
    </lineage>
</organism>
<dbReference type="InterPro" id="IPR036938">
    <property type="entry name" value="PAP2/HPO_sf"/>
</dbReference>
<feature type="transmembrane region" description="Helical" evidence="6">
    <location>
        <begin position="73"/>
        <end position="90"/>
    </location>
</feature>
<dbReference type="PANTHER" id="PTHR11247:SF40">
    <property type="entry name" value="LIPID PHOSPHATE PHOSPHATASE EPSILON 1, CHLOROPLASTIC"/>
    <property type="match status" value="1"/>
</dbReference>
<reference evidence="8" key="1">
    <citation type="submission" date="2023-04" db="EMBL/GenBank/DDBJ databases">
        <authorList>
            <person name="Vijverberg K."/>
            <person name="Xiong W."/>
            <person name="Schranz E."/>
        </authorList>
    </citation>
    <scope>NUCLEOTIDE SEQUENCE</scope>
</reference>
<evidence type="ECO:0000256" key="3">
    <source>
        <dbReference type="ARBA" id="ARBA00022801"/>
    </source>
</evidence>
<dbReference type="Gene3D" id="1.20.144.10">
    <property type="entry name" value="Phosphatidic acid phosphatase type 2/haloperoxidase"/>
    <property type="match status" value="1"/>
</dbReference>
<evidence type="ECO:0000313" key="8">
    <source>
        <dbReference type="EMBL" id="CAI9272334.1"/>
    </source>
</evidence>
<dbReference type="Proteomes" id="UP001177003">
    <property type="component" value="Chromosome 2"/>
</dbReference>
<feature type="transmembrane region" description="Helical" evidence="6">
    <location>
        <begin position="140"/>
        <end position="159"/>
    </location>
</feature>
<gene>
    <name evidence="8" type="ORF">LSALG_LOCUS12564</name>
</gene>
<dbReference type="GO" id="GO:0006487">
    <property type="term" value="P:protein N-linked glycosylation"/>
    <property type="evidence" value="ECO:0007669"/>
    <property type="project" value="TreeGrafter"/>
</dbReference>
<evidence type="ECO:0000256" key="4">
    <source>
        <dbReference type="ARBA" id="ARBA00022989"/>
    </source>
</evidence>
<dbReference type="InterPro" id="IPR000326">
    <property type="entry name" value="PAP2/HPO"/>
</dbReference>
<protein>
    <recommendedName>
        <fullName evidence="7">Phosphatidic acid phosphatase type 2/haloperoxidase domain-containing protein</fullName>
    </recommendedName>
</protein>
<evidence type="ECO:0000256" key="1">
    <source>
        <dbReference type="ARBA" id="ARBA00004141"/>
    </source>
</evidence>
<accession>A0AA35VNY8</accession>
<dbReference type="EMBL" id="OX465078">
    <property type="protein sequence ID" value="CAI9272334.1"/>
    <property type="molecule type" value="Genomic_DNA"/>
</dbReference>
<feature type="transmembrane region" description="Helical" evidence="6">
    <location>
        <begin position="117"/>
        <end position="134"/>
    </location>
</feature>
<dbReference type="InterPro" id="IPR039667">
    <property type="entry name" value="Dolichyldiphosphatase_PAP2"/>
</dbReference>
<keyword evidence="4 6" id="KW-1133">Transmembrane helix</keyword>
<evidence type="ECO:0000313" key="9">
    <source>
        <dbReference type="Proteomes" id="UP001177003"/>
    </source>
</evidence>
<feature type="transmembrane region" description="Helical" evidence="6">
    <location>
        <begin position="166"/>
        <end position="184"/>
    </location>
</feature>
<evidence type="ECO:0000259" key="7">
    <source>
        <dbReference type="SMART" id="SM00014"/>
    </source>
</evidence>
<feature type="domain" description="Phosphatidic acid phosphatase type 2/haloperoxidase" evidence="7">
    <location>
        <begin position="73"/>
        <end position="182"/>
    </location>
</feature>
<evidence type="ECO:0000256" key="2">
    <source>
        <dbReference type="ARBA" id="ARBA00022692"/>
    </source>
</evidence>
<keyword evidence="2 6" id="KW-0812">Transmembrane</keyword>
<proteinExistence type="predicted"/>
<keyword evidence="5 6" id="KW-0472">Membrane</keyword>